<dbReference type="OrthoDB" id="6365737at2759"/>
<gene>
    <name evidence="1" type="ORF">PACLA_8A068709</name>
</gene>
<evidence type="ECO:0000313" key="1">
    <source>
        <dbReference type="EMBL" id="CAB4001467.1"/>
    </source>
</evidence>
<evidence type="ECO:0000313" key="2">
    <source>
        <dbReference type="Proteomes" id="UP001152795"/>
    </source>
</evidence>
<comment type="caution">
    <text evidence="1">The sequence shown here is derived from an EMBL/GenBank/DDBJ whole genome shotgun (WGS) entry which is preliminary data.</text>
</comment>
<name>A0A7D9E4G6_PARCT</name>
<keyword evidence="2" id="KW-1185">Reference proteome</keyword>
<reference evidence="1" key="1">
    <citation type="submission" date="2020-04" db="EMBL/GenBank/DDBJ databases">
        <authorList>
            <person name="Alioto T."/>
            <person name="Alioto T."/>
            <person name="Gomez Garrido J."/>
        </authorList>
    </citation>
    <scope>NUCLEOTIDE SEQUENCE</scope>
    <source>
        <strain evidence="1">A484AB</strain>
    </source>
</reference>
<dbReference type="Proteomes" id="UP001152795">
    <property type="component" value="Unassembled WGS sequence"/>
</dbReference>
<protein>
    <submittedName>
        <fullName evidence="1">Uncharacterized protein</fullName>
    </submittedName>
</protein>
<accession>A0A7D9E4G6</accession>
<dbReference type="AlphaFoldDB" id="A0A7D9E4G6"/>
<sequence length="79" mass="9179">MEQSVEHINMVAVKKDVPFQFKECTCRQDPKTIQCHWCGYSVVGRVRKICQMHPRIIHLMDMVAIFSTSTLMLQNLAVQ</sequence>
<proteinExistence type="predicted"/>
<dbReference type="EMBL" id="CACRXK020004094">
    <property type="protein sequence ID" value="CAB4001467.1"/>
    <property type="molecule type" value="Genomic_DNA"/>
</dbReference>
<organism evidence="1 2">
    <name type="scientific">Paramuricea clavata</name>
    <name type="common">Red gorgonian</name>
    <name type="synonym">Violescent sea-whip</name>
    <dbReference type="NCBI Taxonomy" id="317549"/>
    <lineage>
        <taxon>Eukaryota</taxon>
        <taxon>Metazoa</taxon>
        <taxon>Cnidaria</taxon>
        <taxon>Anthozoa</taxon>
        <taxon>Octocorallia</taxon>
        <taxon>Malacalcyonacea</taxon>
        <taxon>Plexauridae</taxon>
        <taxon>Paramuricea</taxon>
    </lineage>
</organism>